<evidence type="ECO:0000256" key="1">
    <source>
        <dbReference type="SAM" id="MobiDB-lite"/>
    </source>
</evidence>
<accession>M1ID66</accession>
<name>M1ID66_9CAUD</name>
<dbReference type="KEGG" id="vg:14697506"/>
<proteinExistence type="predicted"/>
<dbReference type="EMBL" id="KC465900">
    <property type="protein sequence ID" value="AGE60554.1"/>
    <property type="molecule type" value="Genomic_DNA"/>
</dbReference>
<dbReference type="RefSeq" id="YP_007517784.1">
    <property type="nucleotide sequence ID" value="NC_020482.1"/>
</dbReference>
<evidence type="ECO:0000313" key="3">
    <source>
        <dbReference type="Proteomes" id="UP000011294"/>
    </source>
</evidence>
<protein>
    <submittedName>
        <fullName evidence="2">Uncharacterized protein</fullName>
    </submittedName>
</protein>
<keyword evidence="3" id="KW-1185">Reference proteome</keyword>
<dbReference type="Proteomes" id="UP000011294">
    <property type="component" value="Genome"/>
</dbReference>
<organism evidence="2 3">
    <name type="scientific">Pelagibacter phage HTVC011P</name>
    <dbReference type="NCBI Taxonomy" id="1283078"/>
    <lineage>
        <taxon>Viruses</taxon>
        <taxon>Duplodnaviria</taxon>
        <taxon>Heunggongvirae</taxon>
        <taxon>Uroviricota</taxon>
        <taxon>Caudoviricetes</taxon>
        <taxon>Autographivirales</taxon>
        <taxon>Stopavirus</taxon>
        <taxon>Stopavirus HTVC011P</taxon>
    </lineage>
</organism>
<evidence type="ECO:0000313" key="2">
    <source>
        <dbReference type="EMBL" id="AGE60554.1"/>
    </source>
</evidence>
<dbReference type="GeneID" id="14697506"/>
<reference evidence="2 3" key="1">
    <citation type="journal article" date="2013" name="Nature">
        <title>Abundant SAR11 viruses in the ocean.</title>
        <authorList>
            <person name="Zhao Y."/>
            <person name="Temperton B."/>
            <person name="Thrash J.C."/>
            <person name="Schwalbach M.S."/>
            <person name="Vergin K.L."/>
            <person name="Landry Z.C."/>
            <person name="Ellisman M."/>
            <person name="Deerinck T."/>
            <person name="Sullivan M.B."/>
            <person name="Giovannoni S.J."/>
        </authorList>
    </citation>
    <scope>NUCLEOTIDE SEQUENCE [LARGE SCALE GENOMIC DNA]</scope>
</reference>
<sequence>MCGNPRVKSLNDDSVKVHSELNKMGKGVKSIPKKGTTQKSKEKNSNAVSNTILNASAIRNRLGIKKRIPTGNISSGSGLQIPS</sequence>
<feature type="region of interest" description="Disordered" evidence="1">
    <location>
        <begin position="21"/>
        <end position="49"/>
    </location>
</feature>